<accession>C5KUM6</accession>
<dbReference type="Proteomes" id="UP000007800">
    <property type="component" value="Unassembled WGS sequence"/>
</dbReference>
<dbReference type="InParanoid" id="C5KUM6"/>
<dbReference type="Gene3D" id="1.10.720.80">
    <property type="match status" value="1"/>
</dbReference>
<evidence type="ECO:0000256" key="2">
    <source>
        <dbReference type="SAM" id="MobiDB-lite"/>
    </source>
</evidence>
<dbReference type="InterPro" id="IPR041200">
    <property type="entry name" value="FKBP3_BTHB"/>
</dbReference>
<evidence type="ECO:0000256" key="1">
    <source>
        <dbReference type="ARBA" id="ARBA00022553"/>
    </source>
</evidence>
<evidence type="ECO:0000313" key="4">
    <source>
        <dbReference type="EMBL" id="EER11818.1"/>
    </source>
</evidence>
<feature type="region of interest" description="Disordered" evidence="2">
    <location>
        <begin position="152"/>
        <end position="174"/>
    </location>
</feature>
<proteinExistence type="predicted"/>
<organism evidence="5">
    <name type="scientific">Perkinsus marinus (strain ATCC 50983 / TXsc)</name>
    <dbReference type="NCBI Taxonomy" id="423536"/>
    <lineage>
        <taxon>Eukaryota</taxon>
        <taxon>Sar</taxon>
        <taxon>Alveolata</taxon>
        <taxon>Perkinsozoa</taxon>
        <taxon>Perkinsea</taxon>
        <taxon>Perkinsida</taxon>
        <taxon>Perkinsidae</taxon>
        <taxon>Perkinsus</taxon>
    </lineage>
</organism>
<evidence type="ECO:0000313" key="5">
    <source>
        <dbReference type="Proteomes" id="UP000007800"/>
    </source>
</evidence>
<name>C5KUM6_PERM5</name>
<reference evidence="4 5" key="1">
    <citation type="submission" date="2008-07" db="EMBL/GenBank/DDBJ databases">
        <authorList>
            <person name="El-Sayed N."/>
            <person name="Caler E."/>
            <person name="Inman J."/>
            <person name="Amedeo P."/>
            <person name="Hass B."/>
            <person name="Wortman J."/>
        </authorList>
    </citation>
    <scope>NUCLEOTIDE SEQUENCE [LARGE SCALE GENOMIC DNA]</scope>
    <source>
        <strain evidence="5">ATCC 50983 / TXsc</strain>
    </source>
</reference>
<keyword evidence="5" id="KW-1185">Reference proteome</keyword>
<keyword evidence="1" id="KW-0597">Phosphoprotein</keyword>
<gene>
    <name evidence="4" type="ORF">Pmar_PMAR025942</name>
</gene>
<evidence type="ECO:0000259" key="3">
    <source>
        <dbReference type="Pfam" id="PF18410"/>
    </source>
</evidence>
<dbReference type="OrthoDB" id="10525866at2759"/>
<dbReference type="GeneID" id="9060469"/>
<dbReference type="RefSeq" id="XP_002780023.1">
    <property type="nucleotide sequence ID" value="XM_002779977.1"/>
</dbReference>
<feature type="domain" description="FKBP3 basic tilted helix bundle" evidence="3">
    <location>
        <begin position="63"/>
        <end position="111"/>
    </location>
</feature>
<dbReference type="EMBL" id="GG676292">
    <property type="protein sequence ID" value="EER11818.1"/>
    <property type="molecule type" value="Genomic_DNA"/>
</dbReference>
<dbReference type="AlphaFoldDB" id="C5KUM6"/>
<dbReference type="Pfam" id="PF18410">
    <property type="entry name" value="BTHB"/>
    <property type="match status" value="1"/>
</dbReference>
<protein>
    <recommendedName>
        <fullName evidence="3">FKBP3 basic tilted helix bundle domain-containing protein</fullName>
    </recommendedName>
</protein>
<sequence length="174" mass="19018">MASPVLLPRGPQPTERPERVHPRFGLCLIIIIQTEALPLAEQYPPTQYSTTEMVLAEFGPRYADLSKRELLRIIRRHAPDAFLEEYNLKGQIYNAIKSRSHTQFVQLAEQLMKNYIVYCGFQNGASSPTDPQVAATSASIVAKMGDSAGGSGVAAQAARGSEARGDGLTTQIRT</sequence>